<dbReference type="PANTHER" id="PTHR39186">
    <property type="entry name" value="DUF2071 FAMILY PROTEIN"/>
    <property type="match status" value="1"/>
</dbReference>
<dbReference type="RefSeq" id="WP_147666937.1">
    <property type="nucleotide sequence ID" value="NZ_VDUW01000004.1"/>
</dbReference>
<accession>A0A5C8NV93</accession>
<comment type="caution">
    <text evidence="1">The sequence shown here is derived from an EMBL/GenBank/DDBJ whole genome shotgun (WGS) entry which is preliminary data.</text>
</comment>
<keyword evidence="2" id="KW-1185">Reference proteome</keyword>
<name>A0A5C8NV93_9BACI</name>
<evidence type="ECO:0000313" key="1">
    <source>
        <dbReference type="EMBL" id="TXL65104.1"/>
    </source>
</evidence>
<dbReference type="Proteomes" id="UP000321574">
    <property type="component" value="Unassembled WGS sequence"/>
</dbReference>
<gene>
    <name evidence="1" type="ORF">FHP05_08185</name>
</gene>
<dbReference type="SUPFAM" id="SSF160104">
    <property type="entry name" value="Acetoacetate decarboxylase-like"/>
    <property type="match status" value="1"/>
</dbReference>
<proteinExistence type="predicted"/>
<dbReference type="OrthoDB" id="150993at2"/>
<protein>
    <submittedName>
        <fullName evidence="1">DUF2071 domain-containing protein</fullName>
    </submittedName>
</protein>
<dbReference type="Pfam" id="PF09844">
    <property type="entry name" value="DUF2071"/>
    <property type="match status" value="1"/>
</dbReference>
<dbReference type="EMBL" id="VDUW01000004">
    <property type="protein sequence ID" value="TXL65104.1"/>
    <property type="molecule type" value="Genomic_DNA"/>
</dbReference>
<reference evidence="1 2" key="1">
    <citation type="submission" date="2019-06" db="EMBL/GenBank/DDBJ databases">
        <title>Cerasibacillus sp. nov., isolated from maize field.</title>
        <authorList>
            <person name="Lin S.-Y."/>
            <person name="Tsai C.-F."/>
            <person name="Young C.-C."/>
        </authorList>
    </citation>
    <scope>NUCLEOTIDE SEQUENCE [LARGE SCALE GENOMIC DNA]</scope>
    <source>
        <strain evidence="1 2">CC-CFT480</strain>
    </source>
</reference>
<dbReference type="InterPro" id="IPR018644">
    <property type="entry name" value="DUF2071"/>
</dbReference>
<sequence length="210" mass="24966">MEKEVIQELLPPELELDTYRGKAWLGVVPFKVKNMRMRGLPRVPYLHTVLQVNIRTYVTYKGISGIYFLTIDANKRLAVWGARIGALLPYRKASMRMTTRKDGIHFQSVSRELNQDKEKLDILYHPVSNAYTPSLNSLENWLFERYCFFVVHHKKVYRGDIHHDRWQVKRADVKINHLPTNFRFSSIQNEPLCHYTRKKQAFAWILKRIH</sequence>
<evidence type="ECO:0000313" key="2">
    <source>
        <dbReference type="Proteomes" id="UP000321574"/>
    </source>
</evidence>
<dbReference type="AlphaFoldDB" id="A0A5C8NV93"/>
<organism evidence="1 2">
    <name type="scientific">Cerasibacillus terrae</name>
    <dbReference type="NCBI Taxonomy" id="2498845"/>
    <lineage>
        <taxon>Bacteria</taxon>
        <taxon>Bacillati</taxon>
        <taxon>Bacillota</taxon>
        <taxon>Bacilli</taxon>
        <taxon>Bacillales</taxon>
        <taxon>Bacillaceae</taxon>
        <taxon>Cerasibacillus</taxon>
    </lineage>
</organism>
<dbReference type="PANTHER" id="PTHR39186:SF1">
    <property type="entry name" value="DUF2071 DOMAIN-CONTAINING PROTEIN"/>
    <property type="match status" value="1"/>
</dbReference>
<dbReference type="InterPro" id="IPR023375">
    <property type="entry name" value="ADC_dom_sf"/>
</dbReference>